<dbReference type="Gene3D" id="1.10.10.10">
    <property type="entry name" value="Winged helix-like DNA-binding domain superfamily/Winged helix DNA-binding domain"/>
    <property type="match status" value="1"/>
</dbReference>
<feature type="domain" description="PAS" evidence="5">
    <location>
        <begin position="11"/>
        <end position="75"/>
    </location>
</feature>
<dbReference type="SUPFAM" id="SSF55785">
    <property type="entry name" value="PYP-like sensor domain (PAS domain)"/>
    <property type="match status" value="1"/>
</dbReference>
<keyword evidence="1" id="KW-0805">Transcription regulation</keyword>
<dbReference type="SMART" id="SM00421">
    <property type="entry name" value="HTH_LUXR"/>
    <property type="match status" value="1"/>
</dbReference>
<dbReference type="Proteomes" id="UP000050864">
    <property type="component" value="Unassembled WGS sequence"/>
</dbReference>
<dbReference type="SMART" id="SM00091">
    <property type="entry name" value="PAS"/>
    <property type="match status" value="1"/>
</dbReference>
<evidence type="ECO:0000256" key="1">
    <source>
        <dbReference type="ARBA" id="ARBA00023015"/>
    </source>
</evidence>
<dbReference type="AlphaFoldDB" id="A0A0R0CKV0"/>
<dbReference type="InterPro" id="IPR036388">
    <property type="entry name" value="WH-like_DNA-bd_sf"/>
</dbReference>
<dbReference type="Pfam" id="PF00196">
    <property type="entry name" value="GerE"/>
    <property type="match status" value="1"/>
</dbReference>
<evidence type="ECO:0000313" key="7">
    <source>
        <dbReference type="Proteomes" id="UP000050864"/>
    </source>
</evidence>
<protein>
    <submittedName>
        <fullName evidence="6">LuxR family transcriptional regulator</fullName>
    </submittedName>
</protein>
<dbReference type="Gene3D" id="3.30.450.20">
    <property type="entry name" value="PAS domain"/>
    <property type="match status" value="1"/>
</dbReference>
<evidence type="ECO:0000256" key="2">
    <source>
        <dbReference type="ARBA" id="ARBA00023125"/>
    </source>
</evidence>
<dbReference type="PROSITE" id="PS50043">
    <property type="entry name" value="HTH_LUXR_2"/>
    <property type="match status" value="1"/>
</dbReference>
<reference evidence="6 7" key="1">
    <citation type="submission" date="2015-05" db="EMBL/GenBank/DDBJ databases">
        <title>Genome sequencing and analysis of members of genus Stenotrophomonas.</title>
        <authorList>
            <person name="Patil P.P."/>
            <person name="Midha S."/>
            <person name="Patil P.B."/>
        </authorList>
    </citation>
    <scope>NUCLEOTIDE SEQUENCE [LARGE SCALE GENOMIC DNA]</scope>
    <source>
        <strain evidence="6 7">DSM 18929</strain>
    </source>
</reference>
<keyword evidence="2" id="KW-0238">DNA-binding</keyword>
<accession>A0A0R0CKV0</accession>
<evidence type="ECO:0000259" key="5">
    <source>
        <dbReference type="PROSITE" id="PS50112"/>
    </source>
</evidence>
<dbReference type="STRING" id="405444.ABB26_00770"/>
<dbReference type="Pfam" id="PF08447">
    <property type="entry name" value="PAS_3"/>
    <property type="match status" value="1"/>
</dbReference>
<keyword evidence="3" id="KW-0804">Transcription</keyword>
<dbReference type="EMBL" id="LDJI01000003">
    <property type="protein sequence ID" value="KRG66209.1"/>
    <property type="molecule type" value="Genomic_DNA"/>
</dbReference>
<evidence type="ECO:0000313" key="6">
    <source>
        <dbReference type="EMBL" id="KRG66209.1"/>
    </source>
</evidence>
<sequence>MTPIGNDNAFEIYDQLPDAVFMVGAGNRITYASAACEDIFGYVPGELVGVSLLDLVMPEEQDRTLREARSVVSSGARVGFENRYLHKQGNAVHVSWSARWLQAQQLRIGVARDVTALRCNAPSTVESLLAKANLAPHEKKVLRLLLTDATEKQIADQLGLAVSTTHSYVSAIFRKFGVRGRAGLMSLWLKSLKIDAHL</sequence>
<dbReference type="PANTHER" id="PTHR44688:SF16">
    <property type="entry name" value="DNA-BINDING TRANSCRIPTIONAL ACTIVATOR DEVR_DOSR"/>
    <property type="match status" value="1"/>
</dbReference>
<dbReference type="InterPro" id="IPR000792">
    <property type="entry name" value="Tscrpt_reg_LuxR_C"/>
</dbReference>
<dbReference type="NCBIfam" id="TIGR00229">
    <property type="entry name" value="sensory_box"/>
    <property type="match status" value="1"/>
</dbReference>
<feature type="domain" description="HTH luxR-type" evidence="4">
    <location>
        <begin position="127"/>
        <end position="192"/>
    </location>
</feature>
<comment type="caution">
    <text evidence="6">The sequence shown here is derived from an EMBL/GenBank/DDBJ whole genome shotgun (WGS) entry which is preliminary data.</text>
</comment>
<dbReference type="InterPro" id="IPR000014">
    <property type="entry name" value="PAS"/>
</dbReference>
<organism evidence="6 7">
    <name type="scientific">Stenotrophomonas humi</name>
    <dbReference type="NCBI Taxonomy" id="405444"/>
    <lineage>
        <taxon>Bacteria</taxon>
        <taxon>Pseudomonadati</taxon>
        <taxon>Pseudomonadota</taxon>
        <taxon>Gammaproteobacteria</taxon>
        <taxon>Lysobacterales</taxon>
        <taxon>Lysobacteraceae</taxon>
        <taxon>Stenotrophomonas</taxon>
    </lineage>
</organism>
<dbReference type="PANTHER" id="PTHR44688">
    <property type="entry name" value="DNA-BINDING TRANSCRIPTIONAL ACTIVATOR DEVR_DOSR"/>
    <property type="match status" value="1"/>
</dbReference>
<dbReference type="RefSeq" id="WP_057631669.1">
    <property type="nucleotide sequence ID" value="NZ_LDJI01000003.1"/>
</dbReference>
<dbReference type="CDD" id="cd00130">
    <property type="entry name" value="PAS"/>
    <property type="match status" value="1"/>
</dbReference>
<gene>
    <name evidence="6" type="ORF">ABB26_00770</name>
</gene>
<dbReference type="InterPro" id="IPR013655">
    <property type="entry name" value="PAS_fold_3"/>
</dbReference>
<proteinExistence type="predicted"/>
<dbReference type="GO" id="GO:0006355">
    <property type="term" value="P:regulation of DNA-templated transcription"/>
    <property type="evidence" value="ECO:0007669"/>
    <property type="project" value="InterPro"/>
</dbReference>
<evidence type="ECO:0000259" key="4">
    <source>
        <dbReference type="PROSITE" id="PS50043"/>
    </source>
</evidence>
<dbReference type="OrthoDB" id="9803824at2"/>
<dbReference type="InterPro" id="IPR035965">
    <property type="entry name" value="PAS-like_dom_sf"/>
</dbReference>
<dbReference type="CDD" id="cd06170">
    <property type="entry name" value="LuxR_C_like"/>
    <property type="match status" value="1"/>
</dbReference>
<dbReference type="PATRIC" id="fig|405444.3.peg.2283"/>
<evidence type="ECO:0000256" key="3">
    <source>
        <dbReference type="ARBA" id="ARBA00023163"/>
    </source>
</evidence>
<dbReference type="GO" id="GO:0003677">
    <property type="term" value="F:DNA binding"/>
    <property type="evidence" value="ECO:0007669"/>
    <property type="project" value="UniProtKB-KW"/>
</dbReference>
<dbReference type="PROSITE" id="PS50112">
    <property type="entry name" value="PAS"/>
    <property type="match status" value="1"/>
</dbReference>
<name>A0A0R0CKV0_9GAMM</name>
<dbReference type="SUPFAM" id="SSF46894">
    <property type="entry name" value="C-terminal effector domain of the bipartite response regulators"/>
    <property type="match status" value="1"/>
</dbReference>
<dbReference type="InterPro" id="IPR016032">
    <property type="entry name" value="Sig_transdc_resp-reg_C-effctor"/>
</dbReference>
<keyword evidence="7" id="KW-1185">Reference proteome</keyword>